<evidence type="ECO:0000256" key="5">
    <source>
        <dbReference type="SAM" id="MobiDB-lite"/>
    </source>
</evidence>
<dbReference type="InterPro" id="IPR012677">
    <property type="entry name" value="Nucleotide-bd_a/b_plait_sf"/>
</dbReference>
<dbReference type="InterPro" id="IPR012337">
    <property type="entry name" value="RNaseH-like_sf"/>
</dbReference>
<feature type="domain" description="RRM" evidence="6">
    <location>
        <begin position="537"/>
        <end position="611"/>
    </location>
</feature>
<dbReference type="PANTHER" id="PTHR12801:SF82">
    <property type="entry name" value="RNA EXONUCLEASE 5"/>
    <property type="match status" value="1"/>
</dbReference>
<reference evidence="7" key="1">
    <citation type="journal article" date="2010" name="Science">
        <title>The genome of the Western clawed frog Xenopus tropicalis.</title>
        <authorList>
            <person name="Hellsten U."/>
            <person name="Harland R.M."/>
            <person name="Gilchrist M.J."/>
            <person name="Hendrix D."/>
            <person name="Jurka J."/>
            <person name="Kapitonov V."/>
            <person name="Ovcharenko I."/>
            <person name="Putnam N.H."/>
            <person name="Shu S."/>
            <person name="Taher L."/>
            <person name="Blitz I.L."/>
            <person name="Blumberg B."/>
            <person name="Dichmann D.S."/>
            <person name="Dubchak I."/>
            <person name="Amaya E."/>
            <person name="Detter J.C."/>
            <person name="Fletcher R."/>
            <person name="Gerhard D.S."/>
            <person name="Goodstein D."/>
            <person name="Graves T."/>
            <person name="Grigoriev I.V."/>
            <person name="Grimwood J."/>
            <person name="Kawashima T."/>
            <person name="Lindquist E."/>
            <person name="Lucas S.M."/>
            <person name="Mead P.E."/>
            <person name="Mitros T."/>
            <person name="Ogino H."/>
            <person name="Ohta Y."/>
            <person name="Poliakov A.V."/>
            <person name="Pollet N."/>
            <person name="Robert J."/>
            <person name="Salamov A."/>
            <person name="Sater A.K."/>
            <person name="Schmutz J."/>
            <person name="Terry A."/>
            <person name="Vize P.D."/>
            <person name="Warren W.C."/>
            <person name="Wells D."/>
            <person name="Wills A."/>
            <person name="Wilson R.K."/>
            <person name="Zimmerman L.B."/>
            <person name="Zorn A.M."/>
            <person name="Grainger R."/>
            <person name="Grammer T."/>
            <person name="Khokha M.K."/>
            <person name="Richardson P.M."/>
            <person name="Rokhsar D.S."/>
        </authorList>
    </citation>
    <scope>NUCLEOTIDE SEQUENCE [LARGE SCALE GENOMIC DNA]</scope>
    <source>
        <strain evidence="7">Nigerian</strain>
    </source>
</reference>
<dbReference type="Bgee" id="ENSXETG00000016735">
    <property type="expression patterns" value="Expressed in testis and 12 other cell types or tissues"/>
</dbReference>
<dbReference type="InterPro" id="IPR036397">
    <property type="entry name" value="RNaseH_sf"/>
</dbReference>
<dbReference type="SMART" id="SM00479">
    <property type="entry name" value="EXOIII"/>
    <property type="match status" value="1"/>
</dbReference>
<name>F6XAT5_XENTR</name>
<dbReference type="Ensembl" id="ENSXETT00000036499">
    <property type="protein sequence ID" value="ENSXETP00000036499"/>
    <property type="gene ID" value="ENSXETG00000016735"/>
</dbReference>
<evidence type="ECO:0000256" key="2">
    <source>
        <dbReference type="ARBA" id="ARBA00022801"/>
    </source>
</evidence>
<dbReference type="InterPro" id="IPR034922">
    <property type="entry name" value="REX1-like_exo"/>
</dbReference>
<dbReference type="CDD" id="cd12273">
    <property type="entry name" value="RRM1_NEFsp"/>
    <property type="match status" value="1"/>
</dbReference>
<dbReference type="Pfam" id="PF00076">
    <property type="entry name" value="RRM_1"/>
    <property type="match status" value="2"/>
</dbReference>
<dbReference type="SMART" id="SM00360">
    <property type="entry name" value="RRM"/>
    <property type="match status" value="2"/>
</dbReference>
<proteinExistence type="predicted"/>
<dbReference type="InterPro" id="IPR013520">
    <property type="entry name" value="Ribonucl_H"/>
</dbReference>
<dbReference type="SUPFAM" id="SSF53098">
    <property type="entry name" value="Ribonuclease H-like"/>
    <property type="match status" value="1"/>
</dbReference>
<dbReference type="InterPro" id="IPR035979">
    <property type="entry name" value="RBD_domain_sf"/>
</dbReference>
<dbReference type="HOGENOM" id="CLU_024781_0_0_1"/>
<dbReference type="GO" id="GO:0003723">
    <property type="term" value="F:RNA binding"/>
    <property type="evidence" value="ECO:0007669"/>
    <property type="project" value="UniProtKB-UniRule"/>
</dbReference>
<evidence type="ECO:0000259" key="6">
    <source>
        <dbReference type="PROSITE" id="PS50102"/>
    </source>
</evidence>
<dbReference type="PANTHER" id="PTHR12801">
    <property type="entry name" value="RNA EXONUCLEASE REXO1 / RECO3 FAMILY MEMBER-RELATED"/>
    <property type="match status" value="1"/>
</dbReference>
<dbReference type="AlphaFoldDB" id="F6XAT5"/>
<gene>
    <name evidence="7" type="primary">rexo5</name>
</gene>
<evidence type="ECO:0000256" key="4">
    <source>
        <dbReference type="PROSITE-ProRule" id="PRU00176"/>
    </source>
</evidence>
<dbReference type="Xenbase" id="XB-GENE-980884">
    <property type="gene designation" value="rexo5"/>
</dbReference>
<evidence type="ECO:0000256" key="3">
    <source>
        <dbReference type="ARBA" id="ARBA00022839"/>
    </source>
</evidence>
<dbReference type="Pfam" id="PF00929">
    <property type="entry name" value="RNase_T"/>
    <property type="match status" value="1"/>
</dbReference>
<dbReference type="CDD" id="cd06145">
    <property type="entry name" value="REX1_like"/>
    <property type="match status" value="1"/>
</dbReference>
<protein>
    <submittedName>
        <fullName evidence="7">RNA exonuclease 5</fullName>
    </submittedName>
</protein>
<dbReference type="InterPro" id="IPR047021">
    <property type="entry name" value="REXO1/3/4-like"/>
</dbReference>
<keyword evidence="1" id="KW-0540">Nuclease</keyword>
<keyword evidence="3" id="KW-0269">Exonuclease</keyword>
<sequence>MAEEPLINPCKRRNCTTEDEREPKKKRVDSEHQSINGSTICKLKKSPRLSTALFRDNCAIQHQQIHKLLKYACLGKGSRSAQPSWCHIQHQKRLQSVVIIVLQDLAQLHFYQFYLHFPYLRKLFKHKYWQFSMPPPPSDFIAALIGAEKNGTSDIKKQEFRSLQANFSLKDPAETACLSGEIGETFKHDPIVLKYGTEQLGLTRYLLSQEEMRKNKYPLVGSPDSIDYVNSGCSREITDDSPLFGLDCEMCLTDKGSELTRISLVDASGSCIMDELVKPDNTIRDYMTRYSGITRKLLLPVKTKLKDVQQKLKSVLPPDAVLVGHSLDNDLRALQMIHTSVIDTALLFAREYGRKFRLKFLAQAVLGREIQTDDVMGHCPAEDARAALNLAQYFIQHGPKKVAQLYLHAVFRRINSPNGTLPAQEETLPTKQNGFLFPSVATPIKQRSEEPHSLLESLNSYGRKIIYMGRINGMKDSVSSKLLENIRCSSEEEVLKNACSLPQLASIGIVTFSTNNGYSRGPNEMHKRLRSKFSDMMTVFAGPFEKSFCLQSVRRVFRTCGPIKSLKVLSQTYQPYISVEYIILEAAQLAVETLDGAHIDGHCIKVQRLVTEQTLDCQLLLKAMEEDPENRDVIYVSGFTKSLTEEFLQRRFGQFSDIKAIFLPICPLNGKPAKYCFLKFRQSQSATAAIDHITGEGELRCRRALTACHFHQWLQTGEPCAPREQQQQVLPEEDALCDIMESLDSNVMQVYENLPENTLCLVLFPGANSSCGSVPGFGLMGIKASCG</sequence>
<dbReference type="FunFam" id="3.30.420.10:FF:000055">
    <property type="entry name" value="RNA exonuclease 5 isoform X1"/>
    <property type="match status" value="1"/>
</dbReference>
<dbReference type="InterPro" id="IPR000504">
    <property type="entry name" value="RRM_dom"/>
</dbReference>
<feature type="region of interest" description="Disordered" evidence="5">
    <location>
        <begin position="1"/>
        <end position="33"/>
    </location>
</feature>
<dbReference type="ExpressionAtlas" id="F6XAT5">
    <property type="expression patterns" value="baseline"/>
</dbReference>
<dbReference type="PROSITE" id="PS50102">
    <property type="entry name" value="RRM"/>
    <property type="match status" value="2"/>
</dbReference>
<evidence type="ECO:0000256" key="1">
    <source>
        <dbReference type="ARBA" id="ARBA00022722"/>
    </source>
</evidence>
<organism evidence="7">
    <name type="scientific">Xenopus tropicalis</name>
    <name type="common">Western clawed frog</name>
    <name type="synonym">Silurana tropicalis</name>
    <dbReference type="NCBI Taxonomy" id="8364"/>
    <lineage>
        <taxon>Eukaryota</taxon>
        <taxon>Metazoa</taxon>
        <taxon>Chordata</taxon>
        <taxon>Craniata</taxon>
        <taxon>Vertebrata</taxon>
        <taxon>Euteleostomi</taxon>
        <taxon>Amphibia</taxon>
        <taxon>Batrachia</taxon>
        <taxon>Anura</taxon>
        <taxon>Pipoidea</taxon>
        <taxon>Pipidae</taxon>
        <taxon>Xenopodinae</taxon>
        <taxon>Xenopus</taxon>
        <taxon>Silurana</taxon>
    </lineage>
</organism>
<dbReference type="FunCoup" id="F6XAT5">
    <property type="interactions" value="1295"/>
</dbReference>
<dbReference type="GO" id="GO:0004527">
    <property type="term" value="F:exonuclease activity"/>
    <property type="evidence" value="ECO:0007669"/>
    <property type="project" value="UniProtKB-KW"/>
</dbReference>
<dbReference type="CDD" id="cd12274">
    <property type="entry name" value="RRM2_NEFsp"/>
    <property type="match status" value="1"/>
</dbReference>
<evidence type="ECO:0000313" key="7">
    <source>
        <dbReference type="Ensembl" id="ENSXETP00000036499"/>
    </source>
</evidence>
<dbReference type="GeneTree" id="ENSGT00940000161162"/>
<dbReference type="SUPFAM" id="SSF54928">
    <property type="entry name" value="RNA-binding domain, RBD"/>
    <property type="match status" value="1"/>
</dbReference>
<dbReference type="InParanoid" id="F6XAT5"/>
<accession>F6XAT5</accession>
<keyword evidence="2" id="KW-0378">Hydrolase</keyword>
<dbReference type="Gene3D" id="3.30.70.330">
    <property type="match status" value="2"/>
</dbReference>
<dbReference type="Gene3D" id="3.30.420.10">
    <property type="entry name" value="Ribonuclease H-like superfamily/Ribonuclease H"/>
    <property type="match status" value="1"/>
</dbReference>
<keyword evidence="4" id="KW-0694">RNA-binding</keyword>
<reference evidence="7" key="2">
    <citation type="submission" date="2011-06" db="UniProtKB">
        <authorList>
            <consortium name="Ensembl"/>
        </authorList>
    </citation>
    <scope>IDENTIFICATION</scope>
</reference>
<feature type="domain" description="RRM" evidence="6">
    <location>
        <begin position="632"/>
        <end position="706"/>
    </location>
</feature>
<dbReference type="eggNOG" id="KOG2248">
    <property type="taxonomic scope" value="Eukaryota"/>
</dbReference>
<feature type="compositionally biased region" description="Basic and acidic residues" evidence="5">
    <location>
        <begin position="15"/>
        <end position="32"/>
    </location>
</feature>